<evidence type="ECO:0000259" key="4">
    <source>
        <dbReference type="Pfam" id="PF25053"/>
    </source>
</evidence>
<gene>
    <name evidence="5" type="ORF">CSOJ01_06926</name>
</gene>
<sequence>MNPLAALGLASNVVQFVDFTSGLMRTAKEIYRSADGATSAVLDLDTLYSELRDHLDQLVLGHNKAGRYLHLMSTRSNSSDHTLRNMSTLCKSDCEKLLTKIKELKDSGGSRGRWRSFRIALKYVWNEEEIQDLEHRLIRTQVSQCKQLTHRSNHAQDLRSREHERLQQEILSLQLDQSAKLASFMAETKEFKESVGKFRRDHNGQLPSEEAIARLEHEIEKLYRSQASIQQEQVILKSLRFDTQPIRHENIPAAYKKTFEWVYKPQEGDGSTVGNIPRWLESDERLFWVSGKPGSGKSTFMKFVAGEPRTRGLLAGWAKEEPFIIASHYFWSAGNGMQKSEEGLLRTLLYDIFRQCSELIVPVCGSRVSSRKKRENHEKEGGNLPWTLPDLRAALQKIATLEVGSPRICLFIDGLDEYEGDPQTICQVLRDLLEPSRIRMCVSSRPWNVFEEAFGEQENKLYIQDLTRNDILEYTRDNLYGHKRWKFLSTAALQGEQLIEEIEHRACGVFLWVYPVVKKLRTGLTNRDSFSDLRRRLECVPDELEDFFRHILQSVENFYHEKMSTTLQIAVAAGETLHAMAYDRNDYVFELPVRCLTALEEEQLEDETVWRLNSRTHGLLEMNRTSGTVTFLHRTVMDFLRTPPMTRFLIERAPVGFDVSLCLLKVYVSTIKMKAFGHVNRQEFGTYGASELQSLIKKALASAEEGQATHDPDNSPTAFFREQIVSGMYAEFLSWKIEADSEYLSGLDPSLILRARAPRGDYQETMLDKQWRSGGLRMLQAMLDKQRLDPKQSRWNSNPRKRWTAWTAIVHHATSWTRFENQQRRSHFWDLMRHDIFCLLLQRGADPNAVIWVGMTEGWVAFAAFLNLAFEIAPDAENESLYMRTLKIFLRIHGVLEDSGVTHLNGLVQKEMGEKVKSKKLSTAALLTAVVYLTWSHNQYMKPQSFGRHAWSSGNGGGQDEGDEGDEGLHDERFGKLAKINNISQDHARNCVHTMRAIEATYLGLERLRQHDPDQCGDGRPLQAKTGPATHKRRSPTQHNSLSQN</sequence>
<keyword evidence="1" id="KW-0677">Repeat</keyword>
<evidence type="ECO:0000259" key="3">
    <source>
        <dbReference type="Pfam" id="PF24883"/>
    </source>
</evidence>
<dbReference type="InterPro" id="IPR027417">
    <property type="entry name" value="P-loop_NTPase"/>
</dbReference>
<proteinExistence type="predicted"/>
<dbReference type="PANTHER" id="PTHR10039">
    <property type="entry name" value="AMELOGENIN"/>
    <property type="match status" value="1"/>
</dbReference>
<dbReference type="InterPro" id="IPR056884">
    <property type="entry name" value="NPHP3-like_N"/>
</dbReference>
<reference evidence="5 6" key="1">
    <citation type="journal article" date="2020" name="Phytopathology">
        <title>Genome Sequence Resources of Colletotrichum truncatum, C. plurivorum, C. musicola, and C. sojae: Four Species Pathogenic to Soybean (Glycine max).</title>
        <authorList>
            <person name="Rogerio F."/>
            <person name="Boufleur T.R."/>
            <person name="Ciampi-Guillardi M."/>
            <person name="Sukno S.A."/>
            <person name="Thon M.R."/>
            <person name="Massola Junior N.S."/>
            <person name="Baroncelli R."/>
        </authorList>
    </citation>
    <scope>NUCLEOTIDE SEQUENCE [LARGE SCALE GENOMIC DNA]</scope>
    <source>
        <strain evidence="5 6">LFN0009</strain>
    </source>
</reference>
<dbReference type="SUPFAM" id="SSF52540">
    <property type="entry name" value="P-loop containing nucleoside triphosphate hydrolases"/>
    <property type="match status" value="1"/>
</dbReference>
<dbReference type="Pfam" id="PF24883">
    <property type="entry name" value="NPHP3_N"/>
    <property type="match status" value="1"/>
</dbReference>
<feature type="domain" description="DUF7791" evidence="4">
    <location>
        <begin position="554"/>
        <end position="675"/>
    </location>
</feature>
<dbReference type="PANTHER" id="PTHR10039:SF5">
    <property type="entry name" value="NACHT DOMAIN-CONTAINING PROTEIN"/>
    <property type="match status" value="1"/>
</dbReference>
<dbReference type="EMBL" id="WIGN01000101">
    <property type="protein sequence ID" value="KAF6809448.1"/>
    <property type="molecule type" value="Genomic_DNA"/>
</dbReference>
<keyword evidence="6" id="KW-1185">Reference proteome</keyword>
<feature type="domain" description="Nephrocystin 3-like N-terminal" evidence="3">
    <location>
        <begin position="278"/>
        <end position="445"/>
    </location>
</feature>
<dbReference type="Gene3D" id="3.40.50.300">
    <property type="entry name" value="P-loop containing nucleotide triphosphate hydrolases"/>
    <property type="match status" value="1"/>
</dbReference>
<dbReference type="AlphaFoldDB" id="A0A8H6MV44"/>
<name>A0A8H6MV44_9PEZI</name>
<feature type="region of interest" description="Disordered" evidence="2">
    <location>
        <begin position="1011"/>
        <end position="1045"/>
    </location>
</feature>
<dbReference type="Proteomes" id="UP000652219">
    <property type="component" value="Unassembled WGS sequence"/>
</dbReference>
<organism evidence="5 6">
    <name type="scientific">Colletotrichum sojae</name>
    <dbReference type="NCBI Taxonomy" id="2175907"/>
    <lineage>
        <taxon>Eukaryota</taxon>
        <taxon>Fungi</taxon>
        <taxon>Dikarya</taxon>
        <taxon>Ascomycota</taxon>
        <taxon>Pezizomycotina</taxon>
        <taxon>Sordariomycetes</taxon>
        <taxon>Hypocreomycetidae</taxon>
        <taxon>Glomerellales</taxon>
        <taxon>Glomerellaceae</taxon>
        <taxon>Colletotrichum</taxon>
        <taxon>Colletotrichum orchidearum species complex</taxon>
    </lineage>
</organism>
<evidence type="ECO:0000313" key="5">
    <source>
        <dbReference type="EMBL" id="KAF6809448.1"/>
    </source>
</evidence>
<dbReference type="Pfam" id="PF25053">
    <property type="entry name" value="DUF7791"/>
    <property type="match status" value="1"/>
</dbReference>
<comment type="caution">
    <text evidence="5">The sequence shown here is derived from an EMBL/GenBank/DDBJ whole genome shotgun (WGS) entry which is preliminary data.</text>
</comment>
<evidence type="ECO:0000256" key="1">
    <source>
        <dbReference type="ARBA" id="ARBA00022737"/>
    </source>
</evidence>
<evidence type="ECO:0000256" key="2">
    <source>
        <dbReference type="SAM" id="MobiDB-lite"/>
    </source>
</evidence>
<protein>
    <recommendedName>
        <fullName evidence="7">NACHT domain-containing protein</fullName>
    </recommendedName>
</protein>
<accession>A0A8H6MV44</accession>
<dbReference type="InterPro" id="IPR056693">
    <property type="entry name" value="DUF7791"/>
</dbReference>
<evidence type="ECO:0000313" key="6">
    <source>
        <dbReference type="Proteomes" id="UP000652219"/>
    </source>
</evidence>
<evidence type="ECO:0008006" key="7">
    <source>
        <dbReference type="Google" id="ProtNLM"/>
    </source>
</evidence>